<sequence>MYILPAHFPVVNLIIIPFLNQKWRKDELQTVSMIRQGEVDKVRFNLEMELRVYWLHFIKFRPSIACNDS</sequence>
<reference evidence="1 2" key="2">
    <citation type="journal article" date="2016" name="Genome Announc.">
        <title>Genome Sequence of Nitrosomonas communis Strain Nm2, a Mesophilic Ammonia-Oxidizing Bacterium Isolated from Mediterranean Soil.</title>
        <authorList>
            <person name="Kozlowski J.A."/>
            <person name="Kits K.D."/>
            <person name="Stein L.Y."/>
        </authorList>
    </citation>
    <scope>NUCLEOTIDE SEQUENCE [LARGE SCALE GENOMIC DNA]</scope>
    <source>
        <strain evidence="1 2">Nm2</strain>
    </source>
</reference>
<evidence type="ECO:0000313" key="2">
    <source>
        <dbReference type="Proteomes" id="UP000034156"/>
    </source>
</evidence>
<accession>A0A0F7KH25</accession>
<dbReference type="PATRIC" id="fig|44574.3.peg.3621"/>
<protein>
    <submittedName>
        <fullName evidence="1">Uncharacterized protein</fullName>
    </submittedName>
</protein>
<organism evidence="1 2">
    <name type="scientific">Nitrosomonas communis</name>
    <dbReference type="NCBI Taxonomy" id="44574"/>
    <lineage>
        <taxon>Bacteria</taxon>
        <taxon>Pseudomonadati</taxon>
        <taxon>Pseudomonadota</taxon>
        <taxon>Betaproteobacteria</taxon>
        <taxon>Nitrosomonadales</taxon>
        <taxon>Nitrosomonadaceae</taxon>
        <taxon>Nitrosomonas</taxon>
    </lineage>
</organism>
<name>A0A0F7KH25_9PROT</name>
<evidence type="ECO:0000313" key="1">
    <source>
        <dbReference type="EMBL" id="AKH38806.1"/>
    </source>
</evidence>
<dbReference type="Proteomes" id="UP000034156">
    <property type="component" value="Chromosome"/>
</dbReference>
<dbReference type="EMBL" id="CP011451">
    <property type="protein sequence ID" value="AKH38806.1"/>
    <property type="molecule type" value="Genomic_DNA"/>
</dbReference>
<dbReference type="KEGG" id="nco:AAW31_14960"/>
<gene>
    <name evidence="1" type="ORF">AAW31_14960</name>
</gene>
<dbReference type="AlphaFoldDB" id="A0A0F7KH25"/>
<proteinExistence type="predicted"/>
<reference evidence="2" key="1">
    <citation type="submission" date="2015-05" db="EMBL/GenBank/DDBJ databases">
        <title>Draft genome of Nitrosomonas communis strain Nm2.</title>
        <authorList>
            <person name="Kozlowski J.A."/>
            <person name="Kits K.D."/>
            <person name="Stein L.Y."/>
        </authorList>
    </citation>
    <scope>NUCLEOTIDE SEQUENCE [LARGE SCALE GENOMIC DNA]</scope>
    <source>
        <strain evidence="2">Nm2</strain>
    </source>
</reference>
<keyword evidence="2" id="KW-1185">Reference proteome</keyword>